<dbReference type="EMBL" id="BGPR01000278">
    <property type="protein sequence ID" value="GBM09979.1"/>
    <property type="molecule type" value="Genomic_DNA"/>
</dbReference>
<reference evidence="1 2" key="1">
    <citation type="journal article" date="2019" name="Sci. Rep.">
        <title>Orb-weaving spider Araneus ventricosus genome elucidates the spidroin gene catalogue.</title>
        <authorList>
            <person name="Kono N."/>
            <person name="Nakamura H."/>
            <person name="Ohtoshi R."/>
            <person name="Moran D.A.P."/>
            <person name="Shinohara A."/>
            <person name="Yoshida Y."/>
            <person name="Fujiwara M."/>
            <person name="Mori M."/>
            <person name="Tomita M."/>
            <person name="Arakawa K."/>
        </authorList>
    </citation>
    <scope>NUCLEOTIDE SEQUENCE [LARGE SCALE GENOMIC DNA]</scope>
</reference>
<keyword evidence="2" id="KW-1185">Reference proteome</keyword>
<evidence type="ECO:0008006" key="3">
    <source>
        <dbReference type="Google" id="ProtNLM"/>
    </source>
</evidence>
<protein>
    <recommendedName>
        <fullName evidence="3">DUF5641 domain-containing protein</fullName>
    </recommendedName>
</protein>
<dbReference type="OrthoDB" id="6437258at2759"/>
<accession>A0A4Y2D0T1</accession>
<dbReference type="Proteomes" id="UP000499080">
    <property type="component" value="Unassembled WGS sequence"/>
</dbReference>
<sequence>MNKASMVLRKWTTNSEKLMQLWKIKDLETQLQDNPISLRINSTKVLRMLCNTVKDHLIVGKQSLVDSLSHNENTKRYLLRAIGKIFYPLGLLTPFTIRVKCILQVLWIKKTSWDEELPPNIQKTWCQWVSEVPRLFERQIPRYVPSSSTEEPTDVLELHCFCDANPKIHGVVIYTRVVKDCNVEVNLLVSKSRVVSLTKIILPRFELVGALLAARLARKVKAIVNLKRPSEVFFWTDSKVTLHWIKGSNKRWKSFVFNRVTEMQSLCDTSDWAHCPGKQNPADFLRRGVCVEILLNGDLWWKGPQFLRKVDFPSDTGNDDTSTSLHDFSDELKKTSDYSPLALAVLNHNTLIDDIIKNK</sequence>
<dbReference type="AlphaFoldDB" id="A0A4Y2D0T1"/>
<gene>
    <name evidence="1" type="ORF">AVEN_86847_1</name>
</gene>
<organism evidence="1 2">
    <name type="scientific">Araneus ventricosus</name>
    <name type="common">Orbweaver spider</name>
    <name type="synonym">Epeira ventricosa</name>
    <dbReference type="NCBI Taxonomy" id="182803"/>
    <lineage>
        <taxon>Eukaryota</taxon>
        <taxon>Metazoa</taxon>
        <taxon>Ecdysozoa</taxon>
        <taxon>Arthropoda</taxon>
        <taxon>Chelicerata</taxon>
        <taxon>Arachnida</taxon>
        <taxon>Araneae</taxon>
        <taxon>Araneomorphae</taxon>
        <taxon>Entelegynae</taxon>
        <taxon>Araneoidea</taxon>
        <taxon>Araneidae</taxon>
        <taxon>Araneus</taxon>
    </lineage>
</organism>
<name>A0A4Y2D0T1_ARAVE</name>
<evidence type="ECO:0000313" key="1">
    <source>
        <dbReference type="EMBL" id="GBM09979.1"/>
    </source>
</evidence>
<dbReference type="PANTHER" id="PTHR47331">
    <property type="entry name" value="PHD-TYPE DOMAIN-CONTAINING PROTEIN"/>
    <property type="match status" value="1"/>
</dbReference>
<evidence type="ECO:0000313" key="2">
    <source>
        <dbReference type="Proteomes" id="UP000499080"/>
    </source>
</evidence>
<proteinExistence type="predicted"/>
<dbReference type="Pfam" id="PF05380">
    <property type="entry name" value="Peptidase_A17"/>
    <property type="match status" value="1"/>
</dbReference>
<comment type="caution">
    <text evidence="1">The sequence shown here is derived from an EMBL/GenBank/DDBJ whole genome shotgun (WGS) entry which is preliminary data.</text>
</comment>
<dbReference type="InterPro" id="IPR008042">
    <property type="entry name" value="Retrotrans_Pao"/>
</dbReference>